<gene>
    <name evidence="1" type="ORF">ACFO3N_18050</name>
</gene>
<proteinExistence type="predicted"/>
<dbReference type="Proteomes" id="UP001596003">
    <property type="component" value="Unassembled WGS sequence"/>
</dbReference>
<evidence type="ECO:0000313" key="1">
    <source>
        <dbReference type="EMBL" id="MFC4478984.1"/>
    </source>
</evidence>
<reference evidence="2" key="1">
    <citation type="journal article" date="2019" name="Int. J. Syst. Evol. Microbiol.">
        <title>The Global Catalogue of Microorganisms (GCM) 10K type strain sequencing project: providing services to taxonomists for standard genome sequencing and annotation.</title>
        <authorList>
            <consortium name="The Broad Institute Genomics Platform"/>
            <consortium name="The Broad Institute Genome Sequencing Center for Infectious Disease"/>
            <person name="Wu L."/>
            <person name="Ma J."/>
        </authorList>
    </citation>
    <scope>NUCLEOTIDE SEQUENCE [LARGE SCALE GENOMIC DNA]</scope>
    <source>
        <strain evidence="2">NBRC 103627</strain>
    </source>
</reference>
<name>A0ABV8ZHE5_9FLAO</name>
<dbReference type="RefSeq" id="WP_187775452.1">
    <property type="nucleotide sequence ID" value="NZ_JBHSFY010000012.1"/>
</dbReference>
<organism evidence="1 2">
    <name type="scientific">Flavobacterium chungangensis</name>
    <dbReference type="NCBI Taxonomy" id="2708132"/>
    <lineage>
        <taxon>Bacteria</taxon>
        <taxon>Pseudomonadati</taxon>
        <taxon>Bacteroidota</taxon>
        <taxon>Flavobacteriia</taxon>
        <taxon>Flavobacteriales</taxon>
        <taxon>Flavobacteriaceae</taxon>
        <taxon>Flavobacterium</taxon>
    </lineage>
</organism>
<evidence type="ECO:0000313" key="2">
    <source>
        <dbReference type="Proteomes" id="UP001596003"/>
    </source>
</evidence>
<sequence>MALQVTRTNSFVHNAVNIRSNQLSPDNSKYMMSWENSNVKLSSDKDSPCDWDEDTFGDDWEFNYD</sequence>
<keyword evidence="2" id="KW-1185">Reference proteome</keyword>
<accession>A0ABV8ZHE5</accession>
<dbReference type="EMBL" id="JBHSFY010000012">
    <property type="protein sequence ID" value="MFC4478984.1"/>
    <property type="molecule type" value="Genomic_DNA"/>
</dbReference>
<comment type="caution">
    <text evidence="1">The sequence shown here is derived from an EMBL/GenBank/DDBJ whole genome shotgun (WGS) entry which is preliminary data.</text>
</comment>
<protein>
    <submittedName>
        <fullName evidence="1">Uncharacterized protein</fullName>
    </submittedName>
</protein>